<dbReference type="EMBL" id="CP064781">
    <property type="protein sequence ID" value="QRJ63700.1"/>
    <property type="molecule type" value="Genomic_DNA"/>
</dbReference>
<evidence type="ECO:0000313" key="2">
    <source>
        <dbReference type="Proteomes" id="UP000663444"/>
    </source>
</evidence>
<name>A0A974SNU4_9RHOO</name>
<accession>A0A974SNU4</accession>
<dbReference type="KEGG" id="ares:IWH25_18500"/>
<protein>
    <submittedName>
        <fullName evidence="1">Uncharacterized protein</fullName>
    </submittedName>
</protein>
<evidence type="ECO:0000313" key="1">
    <source>
        <dbReference type="EMBL" id="QRJ63700.1"/>
    </source>
</evidence>
<dbReference type="RefSeq" id="WP_203387232.1">
    <property type="nucleotide sequence ID" value="NZ_CP064781.1"/>
</dbReference>
<dbReference type="Proteomes" id="UP000663444">
    <property type="component" value="Chromosome"/>
</dbReference>
<sequence length="196" mass="22036">MKAVRADLARLRASLAAVLALLAVGGGIAWLAERDLRQARSRHADAERLRAEFAGRLLRVRDEAHELRQLADRFYALRVRGIVGDERRPDWVALIGDLRRRRRLAELRYELSPQQPAAAEHAFRSSAMRLQMKLLHEGDLLGFIDDLRAQAQATVRVRSCTVRRSDRPAATPDDAAGLDADCTLEWITFPPPQEGT</sequence>
<gene>
    <name evidence="1" type="ORF">IWH25_18500</name>
</gene>
<dbReference type="AlphaFoldDB" id="A0A974SNU4"/>
<keyword evidence="2" id="KW-1185">Reference proteome</keyword>
<organism evidence="1 2">
    <name type="scientific">Azospira restricta</name>
    <dbReference type="NCBI Taxonomy" id="404405"/>
    <lineage>
        <taxon>Bacteria</taxon>
        <taxon>Pseudomonadati</taxon>
        <taxon>Pseudomonadota</taxon>
        <taxon>Betaproteobacteria</taxon>
        <taxon>Rhodocyclales</taxon>
        <taxon>Rhodocyclaceae</taxon>
        <taxon>Azospira</taxon>
    </lineage>
</organism>
<reference evidence="1" key="1">
    <citation type="submission" date="2020-11" db="EMBL/GenBank/DDBJ databases">
        <title>Azospira restricta DSM 18626 genome sequence.</title>
        <authorList>
            <person name="Moe W.M."/>
        </authorList>
    </citation>
    <scope>NUCLEOTIDE SEQUENCE</scope>
    <source>
        <strain evidence="1">DSM 18626</strain>
    </source>
</reference>
<proteinExistence type="predicted"/>